<dbReference type="Proteomes" id="UP000556084">
    <property type="component" value="Unassembled WGS sequence"/>
</dbReference>
<sequence>MRPLTATLVAAAVAAGLLGGLLCGCADPGGLKVAGPAQTPAATAGPVYVAQAAGEPPLRRPASLEIGGSVRLTGMRWRSWGGPTAEAVGGVSGGWCLPACRDKPYEVRVTLGGLVRQDRSAYYSRATIEAAALPPEQHNELRDLRLYVPRR</sequence>
<comment type="caution">
    <text evidence="1">The sequence shown here is derived from an EMBL/GenBank/DDBJ whole genome shotgun (WGS) entry which is preliminary data.</text>
</comment>
<dbReference type="EMBL" id="JACHJH010000005">
    <property type="protein sequence ID" value="MBB4894717.1"/>
    <property type="molecule type" value="Genomic_DNA"/>
</dbReference>
<proteinExistence type="predicted"/>
<accession>A0A7W7LR11</accession>
<evidence type="ECO:0000313" key="1">
    <source>
        <dbReference type="EMBL" id="MBB4894717.1"/>
    </source>
</evidence>
<name>A0A7W7LR11_9ACTN</name>
<dbReference type="RefSeq" id="WP_184350478.1">
    <property type="nucleotide sequence ID" value="NZ_JACHJH010000005.1"/>
</dbReference>
<evidence type="ECO:0000313" key="2">
    <source>
        <dbReference type="Proteomes" id="UP000556084"/>
    </source>
</evidence>
<protein>
    <recommendedName>
        <fullName evidence="3">Lipoprotein</fullName>
    </recommendedName>
</protein>
<dbReference type="PROSITE" id="PS51257">
    <property type="entry name" value="PROKAR_LIPOPROTEIN"/>
    <property type="match status" value="1"/>
</dbReference>
<evidence type="ECO:0008006" key="3">
    <source>
        <dbReference type="Google" id="ProtNLM"/>
    </source>
</evidence>
<dbReference type="AlphaFoldDB" id="A0A7W7LR11"/>
<keyword evidence="2" id="KW-1185">Reference proteome</keyword>
<gene>
    <name evidence="1" type="ORF">FHS39_003775</name>
</gene>
<reference evidence="1 2" key="1">
    <citation type="submission" date="2020-08" db="EMBL/GenBank/DDBJ databases">
        <title>Genomic Encyclopedia of Type Strains, Phase III (KMG-III): the genomes of soil and plant-associated and newly described type strains.</title>
        <authorList>
            <person name="Whitman W."/>
        </authorList>
    </citation>
    <scope>NUCLEOTIDE SEQUENCE [LARGE SCALE GENOMIC DNA]</scope>
    <source>
        <strain evidence="1 2">CECT 3266</strain>
    </source>
</reference>
<organism evidence="1 2">
    <name type="scientific">Streptomyces olivoverticillatus</name>
    <dbReference type="NCBI Taxonomy" id="66427"/>
    <lineage>
        <taxon>Bacteria</taxon>
        <taxon>Bacillati</taxon>
        <taxon>Actinomycetota</taxon>
        <taxon>Actinomycetes</taxon>
        <taxon>Kitasatosporales</taxon>
        <taxon>Streptomycetaceae</taxon>
        <taxon>Streptomyces</taxon>
    </lineage>
</organism>